<dbReference type="Proteomes" id="UP001151760">
    <property type="component" value="Unassembled WGS sequence"/>
</dbReference>
<feature type="region of interest" description="Disordered" evidence="1">
    <location>
        <begin position="103"/>
        <end position="123"/>
    </location>
</feature>
<comment type="caution">
    <text evidence="2">The sequence shown here is derived from an EMBL/GenBank/DDBJ whole genome shotgun (WGS) entry which is preliminary data.</text>
</comment>
<evidence type="ECO:0000313" key="3">
    <source>
        <dbReference type="Proteomes" id="UP001151760"/>
    </source>
</evidence>
<reference evidence="2" key="1">
    <citation type="journal article" date="2022" name="Int. J. Mol. Sci.">
        <title>Draft Genome of Tanacetum Coccineum: Genomic Comparison of Closely Related Tanacetum-Family Plants.</title>
        <authorList>
            <person name="Yamashiro T."/>
            <person name="Shiraishi A."/>
            <person name="Nakayama K."/>
            <person name="Satake H."/>
        </authorList>
    </citation>
    <scope>NUCLEOTIDE SEQUENCE</scope>
</reference>
<proteinExistence type="predicted"/>
<organism evidence="2 3">
    <name type="scientific">Tanacetum coccineum</name>
    <dbReference type="NCBI Taxonomy" id="301880"/>
    <lineage>
        <taxon>Eukaryota</taxon>
        <taxon>Viridiplantae</taxon>
        <taxon>Streptophyta</taxon>
        <taxon>Embryophyta</taxon>
        <taxon>Tracheophyta</taxon>
        <taxon>Spermatophyta</taxon>
        <taxon>Magnoliopsida</taxon>
        <taxon>eudicotyledons</taxon>
        <taxon>Gunneridae</taxon>
        <taxon>Pentapetalae</taxon>
        <taxon>asterids</taxon>
        <taxon>campanulids</taxon>
        <taxon>Asterales</taxon>
        <taxon>Asteraceae</taxon>
        <taxon>Asteroideae</taxon>
        <taxon>Anthemideae</taxon>
        <taxon>Anthemidinae</taxon>
        <taxon>Tanacetum</taxon>
    </lineage>
</organism>
<accession>A0ABQ5BM36</accession>
<reference evidence="2" key="2">
    <citation type="submission" date="2022-01" db="EMBL/GenBank/DDBJ databases">
        <authorList>
            <person name="Yamashiro T."/>
            <person name="Shiraishi A."/>
            <person name="Satake H."/>
            <person name="Nakayama K."/>
        </authorList>
    </citation>
    <scope>NUCLEOTIDE SEQUENCE</scope>
</reference>
<evidence type="ECO:0000313" key="2">
    <source>
        <dbReference type="EMBL" id="GJT14643.1"/>
    </source>
</evidence>
<evidence type="ECO:0000256" key="1">
    <source>
        <dbReference type="SAM" id="MobiDB-lite"/>
    </source>
</evidence>
<sequence>MPPKRTSTSKTPTITLAAIQQLISNGIATTLEAQAATMASASNPNRNTGPTGIPVTKTGNYKEFSKLPSYPKTWYQTSRNSWKSSSVDYLEVLKEMLLPEASNFGGSHQHSPENDYQQRQNRRQETFKTYATANGYTGNCPLCERKDNMQIGAQKQTTGPQESILRDKLAFIHFRISTLETTLEDIQVSSESSSI</sequence>
<keyword evidence="3" id="KW-1185">Reference proteome</keyword>
<protein>
    <submittedName>
        <fullName evidence="2">Uncharacterized protein</fullName>
    </submittedName>
</protein>
<dbReference type="EMBL" id="BQNB010013330">
    <property type="protein sequence ID" value="GJT14643.1"/>
    <property type="molecule type" value="Genomic_DNA"/>
</dbReference>
<name>A0ABQ5BM36_9ASTR</name>
<feature type="compositionally biased region" description="Polar residues" evidence="1">
    <location>
        <begin position="104"/>
        <end position="119"/>
    </location>
</feature>
<gene>
    <name evidence="2" type="ORF">Tco_0861685</name>
</gene>
<feature type="compositionally biased region" description="Polar residues" evidence="1">
    <location>
        <begin position="38"/>
        <end position="50"/>
    </location>
</feature>
<feature type="region of interest" description="Disordered" evidence="1">
    <location>
        <begin position="38"/>
        <end position="57"/>
    </location>
</feature>